<comment type="caution">
    <text evidence="2">The sequence shown here is derived from an EMBL/GenBank/DDBJ whole genome shotgun (WGS) entry which is preliminary data.</text>
</comment>
<name>A0AAV2SMC9_MEGNR</name>
<proteinExistence type="predicted"/>
<sequence>SCPPGTGGVAVAPLPSPPMHPCDDMATHHAAEGGQQAHGDPPAPMPPSPSHTKVRRRLYSNNRNTGSGNGDQESDDIHPLTTVDRYGMHDNNDGYLHDSNTKHGQWSDSQVPPRGGRGTSTNTNFQGAPPPPNMDFLISRVDPSTDEHDIRECLYFNGVNTFDLFQVSHVNSQFKSYKLSVNLPDKDIVLSPDMWPDGVCVQRLG</sequence>
<evidence type="ECO:0000313" key="2">
    <source>
        <dbReference type="EMBL" id="CAL4225210.1"/>
    </source>
</evidence>
<evidence type="ECO:0000313" key="3">
    <source>
        <dbReference type="Proteomes" id="UP001497623"/>
    </source>
</evidence>
<keyword evidence="3" id="KW-1185">Reference proteome</keyword>
<evidence type="ECO:0000256" key="1">
    <source>
        <dbReference type="SAM" id="MobiDB-lite"/>
    </source>
</evidence>
<organism evidence="2 3">
    <name type="scientific">Meganyctiphanes norvegica</name>
    <name type="common">Northern krill</name>
    <name type="synonym">Thysanopoda norvegica</name>
    <dbReference type="NCBI Taxonomy" id="48144"/>
    <lineage>
        <taxon>Eukaryota</taxon>
        <taxon>Metazoa</taxon>
        <taxon>Ecdysozoa</taxon>
        <taxon>Arthropoda</taxon>
        <taxon>Crustacea</taxon>
        <taxon>Multicrustacea</taxon>
        <taxon>Malacostraca</taxon>
        <taxon>Eumalacostraca</taxon>
        <taxon>Eucarida</taxon>
        <taxon>Euphausiacea</taxon>
        <taxon>Euphausiidae</taxon>
        <taxon>Meganyctiphanes</taxon>
    </lineage>
</organism>
<dbReference type="Proteomes" id="UP001497623">
    <property type="component" value="Unassembled WGS sequence"/>
</dbReference>
<gene>
    <name evidence="2" type="ORF">MNOR_LOCUS39365</name>
</gene>
<accession>A0AAV2SMC9</accession>
<feature type="compositionally biased region" description="Basic and acidic residues" evidence="1">
    <location>
        <begin position="21"/>
        <end position="31"/>
    </location>
</feature>
<protein>
    <submittedName>
        <fullName evidence="2">Uncharacterized protein</fullName>
    </submittedName>
</protein>
<dbReference type="AlphaFoldDB" id="A0AAV2SMC9"/>
<feature type="non-terminal residue" evidence="2">
    <location>
        <position position="1"/>
    </location>
</feature>
<reference evidence="2 3" key="1">
    <citation type="submission" date="2024-05" db="EMBL/GenBank/DDBJ databases">
        <authorList>
            <person name="Wallberg A."/>
        </authorList>
    </citation>
    <scope>NUCLEOTIDE SEQUENCE [LARGE SCALE GENOMIC DNA]</scope>
</reference>
<feature type="region of interest" description="Disordered" evidence="1">
    <location>
        <begin position="1"/>
        <end position="131"/>
    </location>
</feature>
<feature type="compositionally biased region" description="Basic and acidic residues" evidence="1">
    <location>
        <begin position="86"/>
        <end position="101"/>
    </location>
</feature>
<dbReference type="EMBL" id="CAXKWB010101230">
    <property type="protein sequence ID" value="CAL4225210.1"/>
    <property type="molecule type" value="Genomic_DNA"/>
</dbReference>